<dbReference type="Pfam" id="PF07732">
    <property type="entry name" value="Cu-oxidase_3"/>
    <property type="match status" value="1"/>
</dbReference>
<dbReference type="PROSITE" id="PS51318">
    <property type="entry name" value="TAT"/>
    <property type="match status" value="1"/>
</dbReference>
<sequence length="471" mass="51589">MTIEYPSVVRRRTLLKLGGAAASAAVLPWAAPADAATSRAITADLRPAPAKAAILGANRPKTDVLAYNGTVSGPVVTMHQAVPFQSTVTNGLDQGTTVHWHGIRLPNDMDGVPFLTQKPIRPGADFHYAFTPPDAGTFWYHPHEHTAHQMGRGMAGALIVKEPEPPPFDRELLWVLQDWAFEPNDQFVPGFDTPMEAAMSGRIGSVVTINGVVPGPIKLRAGERLRIRMVNACLARFMALRFTGHRVTVIALDGQPCHPFQPANGQVIIAPAQRVDLQLDTTGQPGRDYPVIDDFYGRHATYRLVTLAYTKQQPRRRSLPAQPIILPPNPVPKPDLSNPIRHHLDIVGGMMGGMGMTADGKPAPIWGIKDGSRTSDGMAPIFTIPLGRTALLTLENHTAFWHPMHLHGYSYTVLSRNGVKEPYPHLRDTVILRPKDTVEIAFAATNPGDWMFHCHVIEHQVNGLMTVIRVA</sequence>
<feature type="domain" description="Plastocyanin-like" evidence="6">
    <location>
        <begin position="59"/>
        <end position="164"/>
    </location>
</feature>
<dbReference type="PROSITE" id="PS00080">
    <property type="entry name" value="MULTICOPPER_OXIDASE2"/>
    <property type="match status" value="1"/>
</dbReference>
<dbReference type="InterPro" id="IPR045087">
    <property type="entry name" value="Cu-oxidase_fam"/>
</dbReference>
<dbReference type="CDD" id="cd13861">
    <property type="entry name" value="CuRO_1_CumA_like"/>
    <property type="match status" value="1"/>
</dbReference>
<evidence type="ECO:0000256" key="3">
    <source>
        <dbReference type="SAM" id="SignalP"/>
    </source>
</evidence>
<name>A0ABS9DZ38_9PROT</name>
<dbReference type="Pfam" id="PF00394">
    <property type="entry name" value="Cu-oxidase"/>
    <property type="match status" value="1"/>
</dbReference>
<dbReference type="PANTHER" id="PTHR11709">
    <property type="entry name" value="MULTI-COPPER OXIDASE"/>
    <property type="match status" value="1"/>
</dbReference>
<protein>
    <submittedName>
        <fullName evidence="7">Multicopper oxidase family protein</fullName>
    </submittedName>
</protein>
<dbReference type="EMBL" id="JAKGBZ010000036">
    <property type="protein sequence ID" value="MCF3948022.1"/>
    <property type="molecule type" value="Genomic_DNA"/>
</dbReference>
<evidence type="ECO:0000256" key="1">
    <source>
        <dbReference type="ARBA" id="ARBA00022723"/>
    </source>
</evidence>
<dbReference type="CDD" id="cd13906">
    <property type="entry name" value="CuRO_3_CumA_like"/>
    <property type="match status" value="1"/>
</dbReference>
<dbReference type="InterPro" id="IPR008972">
    <property type="entry name" value="Cupredoxin"/>
</dbReference>
<dbReference type="InterPro" id="IPR011707">
    <property type="entry name" value="Cu-oxidase-like_N"/>
</dbReference>
<dbReference type="Gene3D" id="2.60.40.420">
    <property type="entry name" value="Cupredoxins - blue copper proteins"/>
    <property type="match status" value="3"/>
</dbReference>
<dbReference type="Pfam" id="PF07731">
    <property type="entry name" value="Cu-oxidase_2"/>
    <property type="match status" value="1"/>
</dbReference>
<keyword evidence="2" id="KW-0560">Oxidoreductase</keyword>
<dbReference type="InterPro" id="IPR006311">
    <property type="entry name" value="TAT_signal"/>
</dbReference>
<dbReference type="PROSITE" id="PS00079">
    <property type="entry name" value="MULTICOPPER_OXIDASE1"/>
    <property type="match status" value="1"/>
</dbReference>
<dbReference type="InterPro" id="IPR011706">
    <property type="entry name" value="Cu-oxidase_C"/>
</dbReference>
<feature type="chain" id="PRO_5047370732" evidence="3">
    <location>
        <begin position="36"/>
        <end position="471"/>
    </location>
</feature>
<feature type="domain" description="Plastocyanin-like" evidence="5">
    <location>
        <begin position="370"/>
        <end position="470"/>
    </location>
</feature>
<evidence type="ECO:0000259" key="5">
    <source>
        <dbReference type="Pfam" id="PF07731"/>
    </source>
</evidence>
<proteinExistence type="predicted"/>
<evidence type="ECO:0000259" key="4">
    <source>
        <dbReference type="Pfam" id="PF00394"/>
    </source>
</evidence>
<dbReference type="CDD" id="cd13885">
    <property type="entry name" value="CuRO_2_CumA_like"/>
    <property type="match status" value="1"/>
</dbReference>
<dbReference type="InterPro" id="IPR001117">
    <property type="entry name" value="Cu-oxidase_2nd"/>
</dbReference>
<keyword evidence="3" id="KW-0732">Signal</keyword>
<organism evidence="7 8">
    <name type="scientific">Acidiphilium iwatense</name>
    <dbReference type="NCBI Taxonomy" id="768198"/>
    <lineage>
        <taxon>Bacteria</taxon>
        <taxon>Pseudomonadati</taxon>
        <taxon>Pseudomonadota</taxon>
        <taxon>Alphaproteobacteria</taxon>
        <taxon>Acetobacterales</taxon>
        <taxon>Acidocellaceae</taxon>
        <taxon>Acidiphilium</taxon>
    </lineage>
</organism>
<feature type="signal peptide" evidence="3">
    <location>
        <begin position="1"/>
        <end position="35"/>
    </location>
</feature>
<keyword evidence="1" id="KW-0479">Metal-binding</keyword>
<dbReference type="SUPFAM" id="SSF49503">
    <property type="entry name" value="Cupredoxins"/>
    <property type="match status" value="3"/>
</dbReference>
<feature type="domain" description="Plastocyanin-like" evidence="4">
    <location>
        <begin position="173"/>
        <end position="297"/>
    </location>
</feature>
<dbReference type="PANTHER" id="PTHR11709:SF2">
    <property type="entry name" value="MULTICOPPER OXIDASE LPR1"/>
    <property type="match status" value="1"/>
</dbReference>
<dbReference type="Proteomes" id="UP001521209">
    <property type="component" value="Unassembled WGS sequence"/>
</dbReference>
<comment type="caution">
    <text evidence="7">The sequence shown here is derived from an EMBL/GenBank/DDBJ whole genome shotgun (WGS) entry which is preliminary data.</text>
</comment>
<keyword evidence="8" id="KW-1185">Reference proteome</keyword>
<accession>A0ABS9DZ38</accession>
<dbReference type="InterPro" id="IPR002355">
    <property type="entry name" value="Cu_oxidase_Cu_BS"/>
</dbReference>
<gene>
    <name evidence="7" type="ORF">L2A60_15195</name>
</gene>
<evidence type="ECO:0000313" key="7">
    <source>
        <dbReference type="EMBL" id="MCF3948022.1"/>
    </source>
</evidence>
<evidence type="ECO:0000259" key="6">
    <source>
        <dbReference type="Pfam" id="PF07732"/>
    </source>
</evidence>
<evidence type="ECO:0000313" key="8">
    <source>
        <dbReference type="Proteomes" id="UP001521209"/>
    </source>
</evidence>
<dbReference type="InterPro" id="IPR033138">
    <property type="entry name" value="Cu_oxidase_CS"/>
</dbReference>
<evidence type="ECO:0000256" key="2">
    <source>
        <dbReference type="ARBA" id="ARBA00023002"/>
    </source>
</evidence>
<reference evidence="7 8" key="1">
    <citation type="submission" date="2022-01" db="EMBL/GenBank/DDBJ databases">
        <authorList>
            <person name="Won M."/>
            <person name="Kim S.-J."/>
            <person name="Kwon S.-W."/>
        </authorList>
    </citation>
    <scope>NUCLEOTIDE SEQUENCE [LARGE SCALE GENOMIC DNA]</scope>
    <source>
        <strain evidence="7 8">KCTC 23505</strain>
    </source>
</reference>